<reference evidence="1" key="2">
    <citation type="journal article" date="2021" name="PeerJ">
        <title>Extensive microbial diversity within the chicken gut microbiome revealed by metagenomics and culture.</title>
        <authorList>
            <person name="Gilroy R."/>
            <person name="Ravi A."/>
            <person name="Getino M."/>
            <person name="Pursley I."/>
            <person name="Horton D.L."/>
            <person name="Alikhan N.F."/>
            <person name="Baker D."/>
            <person name="Gharbi K."/>
            <person name="Hall N."/>
            <person name="Watson M."/>
            <person name="Adriaenssens E.M."/>
            <person name="Foster-Nyarko E."/>
            <person name="Jarju S."/>
            <person name="Secka A."/>
            <person name="Antonio M."/>
            <person name="Oren A."/>
            <person name="Chaudhuri R.R."/>
            <person name="La Ragione R."/>
            <person name="Hildebrand F."/>
            <person name="Pallen M.J."/>
        </authorList>
    </citation>
    <scope>NUCLEOTIDE SEQUENCE</scope>
    <source>
        <strain evidence="1">CHK195-11698</strain>
    </source>
</reference>
<accession>A0A9D1L1E3</accession>
<dbReference type="Proteomes" id="UP000824175">
    <property type="component" value="Unassembled WGS sequence"/>
</dbReference>
<reference evidence="1" key="1">
    <citation type="submission" date="2020-10" db="EMBL/GenBank/DDBJ databases">
        <authorList>
            <person name="Gilroy R."/>
        </authorList>
    </citation>
    <scope>NUCLEOTIDE SEQUENCE</scope>
    <source>
        <strain evidence="1">CHK195-11698</strain>
    </source>
</reference>
<organism evidence="1 2">
    <name type="scientific">Candidatus Fimiplasma intestinipullorum</name>
    <dbReference type="NCBI Taxonomy" id="2840825"/>
    <lineage>
        <taxon>Bacteria</taxon>
        <taxon>Bacillati</taxon>
        <taxon>Bacillota</taxon>
        <taxon>Clostridia</taxon>
        <taxon>Eubacteriales</taxon>
        <taxon>Candidatus Fimiplasma</taxon>
    </lineage>
</organism>
<dbReference type="Gene3D" id="3.20.20.70">
    <property type="entry name" value="Aldolase class I"/>
    <property type="match status" value="1"/>
</dbReference>
<dbReference type="AlphaFoldDB" id="A0A9D1L1E3"/>
<gene>
    <name evidence="1" type="ORF">IAD15_07380</name>
</gene>
<sequence>MNEPNISIHNQTFKDAWQQLVDYEDNLDWPDECKTCEVSSVCFKCAATLATNSGSVTQVNPSYCNKIKAYLKQIKEELQQEEQEIKQNQ</sequence>
<evidence type="ECO:0000313" key="1">
    <source>
        <dbReference type="EMBL" id="HIU13872.1"/>
    </source>
</evidence>
<name>A0A9D1L1E3_9FIRM</name>
<protein>
    <submittedName>
        <fullName evidence="1">Uncharacterized protein</fullName>
    </submittedName>
</protein>
<proteinExistence type="predicted"/>
<comment type="caution">
    <text evidence="1">The sequence shown here is derived from an EMBL/GenBank/DDBJ whole genome shotgun (WGS) entry which is preliminary data.</text>
</comment>
<dbReference type="EMBL" id="DVMJ01000062">
    <property type="protein sequence ID" value="HIU13872.1"/>
    <property type="molecule type" value="Genomic_DNA"/>
</dbReference>
<dbReference type="InterPro" id="IPR013785">
    <property type="entry name" value="Aldolase_TIM"/>
</dbReference>
<evidence type="ECO:0000313" key="2">
    <source>
        <dbReference type="Proteomes" id="UP000824175"/>
    </source>
</evidence>